<dbReference type="AlphaFoldDB" id="A0A8E2AU66"/>
<organism evidence="1 2">
    <name type="scientific">Obba rivulosa</name>
    <dbReference type="NCBI Taxonomy" id="1052685"/>
    <lineage>
        <taxon>Eukaryota</taxon>
        <taxon>Fungi</taxon>
        <taxon>Dikarya</taxon>
        <taxon>Basidiomycota</taxon>
        <taxon>Agaricomycotina</taxon>
        <taxon>Agaricomycetes</taxon>
        <taxon>Polyporales</taxon>
        <taxon>Gelatoporiaceae</taxon>
        <taxon>Obba</taxon>
    </lineage>
</organism>
<gene>
    <name evidence="1" type="ORF">OBBRIDRAFT_557440</name>
</gene>
<evidence type="ECO:0000313" key="1">
    <source>
        <dbReference type="EMBL" id="OCH91036.1"/>
    </source>
</evidence>
<evidence type="ECO:0000313" key="2">
    <source>
        <dbReference type="Proteomes" id="UP000250043"/>
    </source>
</evidence>
<accession>A0A8E2AU66</accession>
<sequence length="79" mass="8474">MALLVPNVVLGFSALKLEGSSSSAFQPKLPSRPLIHLVSSWAVQPVFNDSVTSRPVSASAVRPACNSLLRFNVQHDRSS</sequence>
<protein>
    <submittedName>
        <fullName evidence="1">Uncharacterized protein</fullName>
    </submittedName>
</protein>
<keyword evidence="2" id="KW-1185">Reference proteome</keyword>
<name>A0A8E2AU66_9APHY</name>
<reference evidence="1 2" key="1">
    <citation type="submission" date="2016-07" db="EMBL/GenBank/DDBJ databases">
        <title>Draft genome of the white-rot fungus Obba rivulosa 3A-2.</title>
        <authorList>
            <consortium name="DOE Joint Genome Institute"/>
            <person name="Miettinen O."/>
            <person name="Riley R."/>
            <person name="Acob R."/>
            <person name="Barry K."/>
            <person name="Cullen D."/>
            <person name="De Vries R."/>
            <person name="Hainaut M."/>
            <person name="Hatakka A."/>
            <person name="Henrissat B."/>
            <person name="Hilden K."/>
            <person name="Kuo R."/>
            <person name="Labutti K."/>
            <person name="Lipzen A."/>
            <person name="Makela M.R."/>
            <person name="Sandor L."/>
            <person name="Spatafora J.W."/>
            <person name="Grigoriev I.V."/>
            <person name="Hibbett D.S."/>
        </authorList>
    </citation>
    <scope>NUCLEOTIDE SEQUENCE [LARGE SCALE GENOMIC DNA]</scope>
    <source>
        <strain evidence="1 2">3A-2</strain>
    </source>
</reference>
<proteinExistence type="predicted"/>
<dbReference type="EMBL" id="KV722393">
    <property type="protein sequence ID" value="OCH91036.1"/>
    <property type="molecule type" value="Genomic_DNA"/>
</dbReference>
<dbReference type="Proteomes" id="UP000250043">
    <property type="component" value="Unassembled WGS sequence"/>
</dbReference>